<organism evidence="1 2">
    <name type="scientific">Populus alba x Populus x berolinensis</name>
    <dbReference type="NCBI Taxonomy" id="444605"/>
    <lineage>
        <taxon>Eukaryota</taxon>
        <taxon>Viridiplantae</taxon>
        <taxon>Streptophyta</taxon>
        <taxon>Embryophyta</taxon>
        <taxon>Tracheophyta</taxon>
        <taxon>Spermatophyta</taxon>
        <taxon>Magnoliopsida</taxon>
        <taxon>eudicotyledons</taxon>
        <taxon>Gunneridae</taxon>
        <taxon>Pentapetalae</taxon>
        <taxon>rosids</taxon>
        <taxon>fabids</taxon>
        <taxon>Malpighiales</taxon>
        <taxon>Salicaceae</taxon>
        <taxon>Saliceae</taxon>
        <taxon>Populus</taxon>
    </lineage>
</organism>
<evidence type="ECO:0000313" key="2">
    <source>
        <dbReference type="Proteomes" id="UP001164929"/>
    </source>
</evidence>
<comment type="caution">
    <text evidence="1">The sequence shown here is derived from an EMBL/GenBank/DDBJ whole genome shotgun (WGS) entry which is preliminary data.</text>
</comment>
<accession>A0AAD6QQM4</accession>
<dbReference type="AlphaFoldDB" id="A0AAD6QQM4"/>
<keyword evidence="2" id="KW-1185">Reference proteome</keyword>
<protein>
    <submittedName>
        <fullName evidence="1">Uncharacterized protein</fullName>
    </submittedName>
</protein>
<dbReference type="EMBL" id="JAQIZT010000006">
    <property type="protein sequence ID" value="KAJ6994663.1"/>
    <property type="molecule type" value="Genomic_DNA"/>
</dbReference>
<dbReference type="Proteomes" id="UP001164929">
    <property type="component" value="Chromosome 6"/>
</dbReference>
<sequence length="47" mass="5037">MTSINIQPPDSLILLAIDPALSTRPSSPPSHTHGCPRFLALIFPLEA</sequence>
<evidence type="ECO:0000313" key="1">
    <source>
        <dbReference type="EMBL" id="KAJ6994663.1"/>
    </source>
</evidence>
<reference evidence="1" key="1">
    <citation type="journal article" date="2023" name="Mol. Ecol. Resour.">
        <title>Chromosome-level genome assembly of a triploid poplar Populus alba 'Berolinensis'.</title>
        <authorList>
            <person name="Chen S."/>
            <person name="Yu Y."/>
            <person name="Wang X."/>
            <person name="Wang S."/>
            <person name="Zhang T."/>
            <person name="Zhou Y."/>
            <person name="He R."/>
            <person name="Meng N."/>
            <person name="Wang Y."/>
            <person name="Liu W."/>
            <person name="Liu Z."/>
            <person name="Liu J."/>
            <person name="Guo Q."/>
            <person name="Huang H."/>
            <person name="Sederoff R.R."/>
            <person name="Wang G."/>
            <person name="Qu G."/>
            <person name="Chen S."/>
        </authorList>
    </citation>
    <scope>NUCLEOTIDE SEQUENCE</scope>
    <source>
        <strain evidence="1">SC-2020</strain>
    </source>
</reference>
<gene>
    <name evidence="1" type="ORF">NC653_017464</name>
</gene>
<name>A0AAD6QQM4_9ROSI</name>
<proteinExistence type="predicted"/>